<name>A0A1V2ES73_9SPHN</name>
<evidence type="ECO:0008006" key="3">
    <source>
        <dbReference type="Google" id="ProtNLM"/>
    </source>
</evidence>
<comment type="caution">
    <text evidence="1">The sequence shown here is derived from an EMBL/GenBank/DDBJ whole genome shotgun (WGS) entry which is preliminary data.</text>
</comment>
<keyword evidence="2" id="KW-1185">Reference proteome</keyword>
<dbReference type="EMBL" id="MPSB01000012">
    <property type="protein sequence ID" value="ONF95347.1"/>
    <property type="molecule type" value="Genomic_DNA"/>
</dbReference>
<protein>
    <recommendedName>
        <fullName evidence="3">PaaX-like C-terminal domain-containing protein</fullName>
    </recommendedName>
</protein>
<dbReference type="Proteomes" id="UP000188729">
    <property type="component" value="Unassembled WGS sequence"/>
</dbReference>
<dbReference type="AlphaFoldDB" id="A0A1V2ES73"/>
<organism evidence="1 2">
    <name type="scientific">Sphingomonas jeddahensis</name>
    <dbReference type="NCBI Taxonomy" id="1915074"/>
    <lineage>
        <taxon>Bacteria</taxon>
        <taxon>Pseudomonadati</taxon>
        <taxon>Pseudomonadota</taxon>
        <taxon>Alphaproteobacteria</taxon>
        <taxon>Sphingomonadales</taxon>
        <taxon>Sphingomonadaceae</taxon>
        <taxon>Sphingomonas</taxon>
    </lineage>
</organism>
<dbReference type="GO" id="GO:0006351">
    <property type="term" value="P:DNA-templated transcription"/>
    <property type="evidence" value="ECO:0007669"/>
    <property type="project" value="TreeGrafter"/>
</dbReference>
<evidence type="ECO:0000313" key="1">
    <source>
        <dbReference type="EMBL" id="ONF95347.1"/>
    </source>
</evidence>
<reference evidence="1 2" key="1">
    <citation type="submission" date="2016-11" db="EMBL/GenBank/DDBJ databases">
        <title>Genome sequence of Sphingomonas jeddahensis G39.</title>
        <authorList>
            <person name="Poehlein A."/>
            <person name="Wuebbeler J.H."/>
            <person name="Steinbuechel A."/>
            <person name="Daniel R."/>
        </authorList>
    </citation>
    <scope>NUCLEOTIDE SEQUENCE [LARGE SCALE GENOMIC DNA]</scope>
    <source>
        <strain evidence="1 2">G39</strain>
    </source>
</reference>
<sequence>MDLDGAAMRVALGRLCREGIARQVERGLYAIGPEGAVLDRRARGWGEAPQRVREWNGRWVIVLADHLGRSDRRQVRRRERALTLYGFAATAAGGWVRPDNLAEGLPDLAAELRAIGLDGDATVLGDAVALADDGWRGLWPAAAIEAGYRFWIAEMAGSLARIPALSVEAAARETLLLGQSVIRAINRDPLLPAALVDVPLRDEMVAAMRGYDDAGKACWARVD</sequence>
<dbReference type="PANTHER" id="PTHR30319:SF1">
    <property type="entry name" value="TRANSCRIPTIONAL REPRESSOR PAAX"/>
    <property type="match status" value="1"/>
</dbReference>
<evidence type="ECO:0000313" key="2">
    <source>
        <dbReference type="Proteomes" id="UP000188729"/>
    </source>
</evidence>
<dbReference type="Gene3D" id="3.30.70.2650">
    <property type="match status" value="1"/>
</dbReference>
<dbReference type="STRING" id="1915074.SPHI_24390"/>
<accession>A0A1V2ES73</accession>
<proteinExistence type="predicted"/>
<gene>
    <name evidence="1" type="ORF">SPHI_24390</name>
</gene>
<dbReference type="PANTHER" id="PTHR30319">
    <property type="entry name" value="PHENYLACETIC ACID REGULATOR-RELATED TRANSCRIPTIONAL REPRESSOR"/>
    <property type="match status" value="1"/>
</dbReference>